<accession>C5KJ16</accession>
<feature type="non-terminal residue" evidence="1">
    <location>
        <position position="87"/>
    </location>
</feature>
<proteinExistence type="predicted"/>
<dbReference type="EMBL" id="GG673477">
    <property type="protein sequence ID" value="EER15527.1"/>
    <property type="molecule type" value="Genomic_DNA"/>
</dbReference>
<sequence length="87" mass="9659">MKKDGTEKELKRCAENMLSEFGDGILTVFSDGSKADGRVGCGYRCVLDGYVLCEKVVPLSPYGSIYYAELADVFHALRWLLSMDGRL</sequence>
<evidence type="ECO:0000313" key="2">
    <source>
        <dbReference type="Proteomes" id="UP000007800"/>
    </source>
</evidence>
<dbReference type="GeneID" id="9046305"/>
<evidence type="ECO:0000313" key="1">
    <source>
        <dbReference type="EMBL" id="EER15527.1"/>
    </source>
</evidence>
<evidence type="ECO:0008006" key="3">
    <source>
        <dbReference type="Google" id="ProtNLM"/>
    </source>
</evidence>
<name>C5KJ16_PERM5</name>
<protein>
    <recommendedName>
        <fullName evidence="3">RNase H type-1 domain-containing protein</fullName>
    </recommendedName>
</protein>
<organism evidence="2">
    <name type="scientific">Perkinsus marinus (strain ATCC 50983 / TXsc)</name>
    <dbReference type="NCBI Taxonomy" id="423536"/>
    <lineage>
        <taxon>Eukaryota</taxon>
        <taxon>Sar</taxon>
        <taxon>Alveolata</taxon>
        <taxon>Perkinsozoa</taxon>
        <taxon>Perkinsea</taxon>
        <taxon>Perkinsida</taxon>
        <taxon>Perkinsidae</taxon>
        <taxon>Perkinsus</taxon>
    </lineage>
</organism>
<dbReference type="RefSeq" id="XP_002783731.1">
    <property type="nucleotide sequence ID" value="XM_002783685.1"/>
</dbReference>
<dbReference type="InParanoid" id="C5KJ16"/>
<reference evidence="1 2" key="1">
    <citation type="submission" date="2008-07" db="EMBL/GenBank/DDBJ databases">
        <authorList>
            <person name="El-Sayed N."/>
            <person name="Caler E."/>
            <person name="Inman J."/>
            <person name="Amedeo P."/>
            <person name="Hass B."/>
            <person name="Wortman J."/>
        </authorList>
    </citation>
    <scope>NUCLEOTIDE SEQUENCE [LARGE SCALE GENOMIC DNA]</scope>
    <source>
        <strain evidence="2">ATCC 50983 / TXsc</strain>
    </source>
</reference>
<dbReference type="OrthoDB" id="411823at2759"/>
<dbReference type="Proteomes" id="UP000007800">
    <property type="component" value="Unassembled WGS sequence"/>
</dbReference>
<dbReference type="AlphaFoldDB" id="C5KJ16"/>
<keyword evidence="2" id="KW-1185">Reference proteome</keyword>
<gene>
    <name evidence="1" type="ORF">Pmar_PMAR022868</name>
</gene>